<dbReference type="Pfam" id="PF06114">
    <property type="entry name" value="Peptidase_M78"/>
    <property type="match status" value="1"/>
</dbReference>
<dbReference type="InterPro" id="IPR010982">
    <property type="entry name" value="Lambda_DNA-bd_dom_sf"/>
</dbReference>
<comment type="similarity">
    <text evidence="1">Belongs to the short-chain fatty acyl-CoA assimilation regulator (ScfR) family.</text>
</comment>
<accession>A0A3E2W0R1</accession>
<dbReference type="Gene3D" id="1.10.260.40">
    <property type="entry name" value="lambda repressor-like DNA-binding domains"/>
    <property type="match status" value="1"/>
</dbReference>
<dbReference type="AlphaFoldDB" id="A0A3E2W0R1"/>
<proteinExistence type="inferred from homology"/>
<dbReference type="Proteomes" id="UP000260733">
    <property type="component" value="Unassembled WGS sequence"/>
</dbReference>
<name>A0A3E2W0R1_9FIRM</name>
<dbReference type="PANTHER" id="PTHR43236:SF2">
    <property type="entry name" value="BLL0069 PROTEIN"/>
    <property type="match status" value="1"/>
</dbReference>
<dbReference type="EMBL" id="QVFB01000016">
    <property type="protein sequence ID" value="RGC17432.1"/>
    <property type="molecule type" value="Genomic_DNA"/>
</dbReference>
<dbReference type="PANTHER" id="PTHR43236">
    <property type="entry name" value="ANTITOXIN HIGA1"/>
    <property type="match status" value="1"/>
</dbReference>
<dbReference type="RefSeq" id="WP_117554510.1">
    <property type="nucleotide sequence ID" value="NZ_QVFB01000016.1"/>
</dbReference>
<dbReference type="SUPFAM" id="SSF47413">
    <property type="entry name" value="lambda repressor-like DNA-binding domains"/>
    <property type="match status" value="1"/>
</dbReference>
<comment type="caution">
    <text evidence="3">The sequence shown here is derived from an EMBL/GenBank/DDBJ whole genome shotgun (WGS) entry which is preliminary data.</text>
</comment>
<dbReference type="CDD" id="cd00093">
    <property type="entry name" value="HTH_XRE"/>
    <property type="match status" value="1"/>
</dbReference>
<dbReference type="InterPro" id="IPR001387">
    <property type="entry name" value="Cro/C1-type_HTH"/>
</dbReference>
<evidence type="ECO:0000313" key="4">
    <source>
        <dbReference type="Proteomes" id="UP000260733"/>
    </source>
</evidence>
<sequence>MINFGVILEGRRDVKMYIYARINKNTLKYIREKKAVSFDYIEKITKFSQEKISAWENEDLKKFPTINQAKSIAKCYHIPFAGLYMNAEDINIKHLPKLHNLRTMPDAVIDNSALNLAIADVMEARELLIESKKSLKEIIPMFLISGIETNDINQWAKMIRNTIGLTSQVQYKCSSARQLYLFVRNAVEEKGAFVHCFIGVKPEVVRGFAIYDDVFPVIGLNNEDRYPAKTFSIIHELVHLVKRSSAVCNEMQNSSSTQAEEVFCNAVAGEVLVPTANLLKQVGSCVPDEIDFNLIESLASKFSVSKEVVCRRLLDTGKIPKSRFSALSAEIQTRFESEREKQKTFRKITGKGIPRNISREAIDQNSSALCRSYYRGFREGYFDKQDIARYLRVKQDHVDKFMMEASKL</sequence>
<organism evidence="3 4">
    <name type="scientific">Faecalibacterium prausnitzii</name>
    <dbReference type="NCBI Taxonomy" id="853"/>
    <lineage>
        <taxon>Bacteria</taxon>
        <taxon>Bacillati</taxon>
        <taxon>Bacillota</taxon>
        <taxon>Clostridia</taxon>
        <taxon>Eubacteriales</taxon>
        <taxon>Oscillospiraceae</taxon>
        <taxon>Faecalibacterium</taxon>
    </lineage>
</organism>
<evidence type="ECO:0000259" key="2">
    <source>
        <dbReference type="Pfam" id="PF06114"/>
    </source>
</evidence>
<evidence type="ECO:0000313" key="3">
    <source>
        <dbReference type="EMBL" id="RGC17432.1"/>
    </source>
</evidence>
<protein>
    <submittedName>
        <fullName evidence="3">ImmA/IrrE family metallo-endopeptidase</fullName>
    </submittedName>
</protein>
<dbReference type="GO" id="GO:0003677">
    <property type="term" value="F:DNA binding"/>
    <property type="evidence" value="ECO:0007669"/>
    <property type="project" value="InterPro"/>
</dbReference>
<gene>
    <name evidence="3" type="ORF">DW855_10395</name>
</gene>
<feature type="domain" description="IrrE N-terminal-like" evidence="2">
    <location>
        <begin position="211"/>
        <end position="313"/>
    </location>
</feature>
<dbReference type="InterPro" id="IPR052345">
    <property type="entry name" value="Rad_response_metalloprotease"/>
</dbReference>
<reference evidence="3 4" key="1">
    <citation type="submission" date="2018-08" db="EMBL/GenBank/DDBJ databases">
        <title>A genome reference for cultivated species of the human gut microbiota.</title>
        <authorList>
            <person name="Zou Y."/>
            <person name="Xue W."/>
            <person name="Luo G."/>
        </authorList>
    </citation>
    <scope>NUCLEOTIDE SEQUENCE [LARGE SCALE GENOMIC DNA]</scope>
    <source>
        <strain evidence="3 4">AM37-13AC</strain>
    </source>
</reference>
<dbReference type="InterPro" id="IPR010359">
    <property type="entry name" value="IrrE_HExxH"/>
</dbReference>
<evidence type="ECO:0000256" key="1">
    <source>
        <dbReference type="ARBA" id="ARBA00007227"/>
    </source>
</evidence>
<dbReference type="Gene3D" id="1.10.10.2910">
    <property type="match status" value="1"/>
</dbReference>